<proteinExistence type="predicted"/>
<feature type="transmembrane region" description="Helical" evidence="1">
    <location>
        <begin position="20"/>
        <end position="50"/>
    </location>
</feature>
<keyword evidence="1" id="KW-1133">Transmembrane helix</keyword>
<accession>A0A1H9UKR6</accession>
<dbReference type="EMBL" id="FOGL01000018">
    <property type="protein sequence ID" value="SES09952.1"/>
    <property type="molecule type" value="Genomic_DNA"/>
</dbReference>
<feature type="transmembrane region" description="Helical" evidence="1">
    <location>
        <begin position="62"/>
        <end position="82"/>
    </location>
</feature>
<dbReference type="Proteomes" id="UP000199687">
    <property type="component" value="Unassembled WGS sequence"/>
</dbReference>
<evidence type="ECO:0000313" key="3">
    <source>
        <dbReference type="Proteomes" id="UP000199687"/>
    </source>
</evidence>
<reference evidence="2 3" key="1">
    <citation type="submission" date="2016-10" db="EMBL/GenBank/DDBJ databases">
        <authorList>
            <person name="de Groot N.N."/>
        </authorList>
    </citation>
    <scope>NUCLEOTIDE SEQUENCE [LARGE SCALE GENOMIC DNA]</scope>
    <source>
        <strain evidence="2 3">CGMCC 1.7727</strain>
    </source>
</reference>
<protein>
    <submittedName>
        <fullName evidence="2">Uncharacterized protein</fullName>
    </submittedName>
</protein>
<organism evidence="2 3">
    <name type="scientific">Gracilibacillus ureilyticus</name>
    <dbReference type="NCBI Taxonomy" id="531814"/>
    <lineage>
        <taxon>Bacteria</taxon>
        <taxon>Bacillati</taxon>
        <taxon>Bacillota</taxon>
        <taxon>Bacilli</taxon>
        <taxon>Bacillales</taxon>
        <taxon>Bacillaceae</taxon>
        <taxon>Gracilibacillus</taxon>
    </lineage>
</organism>
<gene>
    <name evidence="2" type="ORF">SAMN04487944_11817</name>
</gene>
<name>A0A1H9UKR6_9BACI</name>
<sequence>MEVGNRRVIVILSRIFKSYYYNILMSLIFNIFKYVFTQAVSIAMTGIWTLSGKYFTNRNVRVLLTTFHGPVSILRTLIIYWGT</sequence>
<dbReference type="AlphaFoldDB" id="A0A1H9UKR6"/>
<keyword evidence="1" id="KW-0472">Membrane</keyword>
<dbReference type="STRING" id="531814.SAMN04487944_11817"/>
<evidence type="ECO:0000313" key="2">
    <source>
        <dbReference type="EMBL" id="SES09952.1"/>
    </source>
</evidence>
<keyword evidence="1" id="KW-0812">Transmembrane</keyword>
<keyword evidence="3" id="KW-1185">Reference proteome</keyword>
<evidence type="ECO:0000256" key="1">
    <source>
        <dbReference type="SAM" id="Phobius"/>
    </source>
</evidence>